<dbReference type="GO" id="GO:0009399">
    <property type="term" value="P:nitrogen fixation"/>
    <property type="evidence" value="ECO:0007669"/>
    <property type="project" value="UniProtKB-UniRule"/>
</dbReference>
<dbReference type="Gene3D" id="3.20.20.70">
    <property type="entry name" value="Aldolase class I"/>
    <property type="match status" value="1"/>
</dbReference>
<dbReference type="CDD" id="cd07939">
    <property type="entry name" value="DRE_TIM_NifV"/>
    <property type="match status" value="1"/>
</dbReference>
<reference evidence="6 7" key="1">
    <citation type="submission" date="2020-08" db="EMBL/GenBank/DDBJ databases">
        <title>Genomic Encyclopedia of Type Strains, Phase IV (KMG-IV): sequencing the most valuable type-strain genomes for metagenomic binning, comparative biology and taxonomic classification.</title>
        <authorList>
            <person name="Goeker M."/>
        </authorList>
    </citation>
    <scope>NUCLEOTIDE SEQUENCE [LARGE SCALE GENOMIC DNA]</scope>
    <source>
        <strain evidence="6 7">DSM 22071</strain>
    </source>
</reference>
<protein>
    <recommendedName>
        <fullName evidence="4">Homocitrate synthase</fullName>
        <ecNumber evidence="4">2.3.3.14</ecNumber>
    </recommendedName>
</protein>
<dbReference type="Pfam" id="PF22617">
    <property type="entry name" value="HCS_D2"/>
    <property type="match status" value="1"/>
</dbReference>
<sequence length="387" mass="42630">MESRIRIDDTTLRDGAQTPGVSFTPQEKLAIARHLDAVGVEEIEAGIPVMGGEERATFQQIVELELQARVIAWNRATVDDVRASVEAGARAVEISLPLSDIQIQGKLGRSRAWVLDQLKRTLEYCVAQDLYISAGGEDASRANPEFIIQYATTLQQHGGHRLRLCDTVGVLDPFATYDMVRQVIEATGIEVEIHTHNDFGMATANALAAVRAGASCINTTVMGLGERAGNAPLEEVIMALKHVCHYPGNYQTKELRPLSQRVAKAAQRSIEPWRPVIGEYMFTHESGIHTDGVLKNPANYEAFDPGEIGLERRLVVGSHSGRRVLAHQLGQLGLETTDPLLDTMLPVAKQWATQHKRPLEDEELCRLHSLVRKAQIEVDTVETSEAL</sequence>
<keyword evidence="7" id="KW-1185">Reference proteome</keyword>
<gene>
    <name evidence="6" type="ORF">HNR37_000929</name>
</gene>
<dbReference type="PANTHER" id="PTHR42880">
    <property type="entry name" value="HOMOCITRATE SYNTHASE"/>
    <property type="match status" value="1"/>
</dbReference>
<keyword evidence="4" id="KW-0535">Nitrogen fixation</keyword>
<dbReference type="InterPro" id="IPR054691">
    <property type="entry name" value="LeuA/HCS_post-cat"/>
</dbReference>
<dbReference type="PROSITE" id="PS50991">
    <property type="entry name" value="PYR_CT"/>
    <property type="match status" value="1"/>
</dbReference>
<comment type="function">
    <text evidence="4">This protein is a Fe-Mo-cofactor biosynthetic component.</text>
</comment>
<dbReference type="RefSeq" id="WP_183730619.1">
    <property type="nucleotide sequence ID" value="NZ_JACHID010000004.1"/>
</dbReference>
<evidence type="ECO:0000256" key="2">
    <source>
        <dbReference type="ARBA" id="ARBA00022679"/>
    </source>
</evidence>
<dbReference type="Gene3D" id="1.10.238.260">
    <property type="match status" value="1"/>
</dbReference>
<evidence type="ECO:0000256" key="1">
    <source>
        <dbReference type="ARBA" id="ARBA00006154"/>
    </source>
</evidence>
<keyword evidence="6" id="KW-0012">Acyltransferase</keyword>
<comment type="caution">
    <text evidence="6">The sequence shown here is derived from an EMBL/GenBank/DDBJ whole genome shotgun (WGS) entry which is preliminary data.</text>
</comment>
<dbReference type="InterPro" id="IPR013477">
    <property type="entry name" value="NifV/FrbC"/>
</dbReference>
<dbReference type="GO" id="GO:0004410">
    <property type="term" value="F:homocitrate synthase activity"/>
    <property type="evidence" value="ECO:0007669"/>
    <property type="project" value="UniProtKB-UniRule"/>
</dbReference>
<evidence type="ECO:0000313" key="7">
    <source>
        <dbReference type="Proteomes" id="UP000528322"/>
    </source>
</evidence>
<dbReference type="InterPro" id="IPR000891">
    <property type="entry name" value="PYR_CT"/>
</dbReference>
<dbReference type="EC" id="2.3.3.14" evidence="4"/>
<accession>A0A7W8DGQ9</accession>
<keyword evidence="2 3" id="KW-0808">Transferase</keyword>
<dbReference type="NCBIfam" id="TIGR02660">
    <property type="entry name" value="nifV_homocitr"/>
    <property type="match status" value="1"/>
</dbReference>
<dbReference type="AlphaFoldDB" id="A0A7W8DGQ9"/>
<proteinExistence type="inferred from homology"/>
<dbReference type="GO" id="GO:0019752">
    <property type="term" value="P:carboxylic acid metabolic process"/>
    <property type="evidence" value="ECO:0007669"/>
    <property type="project" value="UniProtKB-UniRule"/>
</dbReference>
<organism evidence="6 7">
    <name type="scientific">Desulfurispira natronophila</name>
    <dbReference type="NCBI Taxonomy" id="682562"/>
    <lineage>
        <taxon>Bacteria</taxon>
        <taxon>Pseudomonadati</taxon>
        <taxon>Chrysiogenota</taxon>
        <taxon>Chrysiogenia</taxon>
        <taxon>Chrysiogenales</taxon>
        <taxon>Chrysiogenaceae</taxon>
        <taxon>Desulfurispira</taxon>
    </lineage>
</organism>
<dbReference type="Proteomes" id="UP000528322">
    <property type="component" value="Unassembled WGS sequence"/>
</dbReference>
<dbReference type="SUPFAM" id="SSF51569">
    <property type="entry name" value="Aldolase"/>
    <property type="match status" value="1"/>
</dbReference>
<feature type="domain" description="Pyruvate carboxyltransferase" evidence="5">
    <location>
        <begin position="5"/>
        <end position="256"/>
    </location>
</feature>
<comment type="similarity">
    <text evidence="1 3">Belongs to the alpha-IPM synthase/homocitrate synthase family.</text>
</comment>
<dbReference type="Pfam" id="PF00682">
    <property type="entry name" value="HMGL-like"/>
    <property type="match status" value="1"/>
</dbReference>
<dbReference type="PANTHER" id="PTHR42880:SF1">
    <property type="entry name" value="ISOPROPYLMALATE_HOMOCITRATE_CITRAMALATE SYNTHASE FAMILY PROTEIN"/>
    <property type="match status" value="1"/>
</dbReference>
<dbReference type="PROSITE" id="PS00816">
    <property type="entry name" value="AIPM_HOMOCIT_SYNTH_2"/>
    <property type="match status" value="1"/>
</dbReference>
<evidence type="ECO:0000259" key="5">
    <source>
        <dbReference type="PROSITE" id="PS50991"/>
    </source>
</evidence>
<evidence type="ECO:0000256" key="4">
    <source>
        <dbReference type="RuleBase" id="RU367143"/>
    </source>
</evidence>
<dbReference type="InterPro" id="IPR013785">
    <property type="entry name" value="Aldolase_TIM"/>
</dbReference>
<dbReference type="EMBL" id="JACHID010000004">
    <property type="protein sequence ID" value="MBB5021617.1"/>
    <property type="molecule type" value="Genomic_DNA"/>
</dbReference>
<comment type="catalytic activity">
    <reaction evidence="4">
        <text>acetyl-CoA + 2-oxoglutarate + H2O = (2R)-homocitrate + CoA + H(+)</text>
        <dbReference type="Rhea" id="RHEA:12929"/>
        <dbReference type="ChEBI" id="CHEBI:15377"/>
        <dbReference type="ChEBI" id="CHEBI:15378"/>
        <dbReference type="ChEBI" id="CHEBI:16810"/>
        <dbReference type="ChEBI" id="CHEBI:57287"/>
        <dbReference type="ChEBI" id="CHEBI:57288"/>
        <dbReference type="ChEBI" id="CHEBI:58884"/>
        <dbReference type="EC" id="2.3.3.14"/>
    </reaction>
</comment>
<evidence type="ECO:0000256" key="3">
    <source>
        <dbReference type="RuleBase" id="RU003523"/>
    </source>
</evidence>
<name>A0A7W8DGQ9_9BACT</name>
<evidence type="ECO:0000313" key="6">
    <source>
        <dbReference type="EMBL" id="MBB5021617.1"/>
    </source>
</evidence>
<dbReference type="PROSITE" id="PS00815">
    <property type="entry name" value="AIPM_HOMOCIT_SYNTH_1"/>
    <property type="match status" value="1"/>
</dbReference>
<dbReference type="InterPro" id="IPR002034">
    <property type="entry name" value="AIPM/Hcit_synth_CS"/>
</dbReference>